<dbReference type="OrthoDB" id="9776390at2"/>
<comment type="caution">
    <text evidence="14">The sequence shown here is derived from an EMBL/GenBank/DDBJ whole genome shotgun (WGS) entry which is preliminary data.</text>
</comment>
<evidence type="ECO:0000256" key="8">
    <source>
        <dbReference type="ARBA" id="ARBA00022842"/>
    </source>
</evidence>
<evidence type="ECO:0000313" key="15">
    <source>
        <dbReference type="Proteomes" id="UP000076400"/>
    </source>
</evidence>
<accession>A0A154W711</accession>
<dbReference type="NCBIfam" id="TIGR00174">
    <property type="entry name" value="miaA"/>
    <property type="match status" value="1"/>
</dbReference>
<keyword evidence="15" id="KW-1185">Reference proteome</keyword>
<evidence type="ECO:0000256" key="5">
    <source>
        <dbReference type="ARBA" id="ARBA00022694"/>
    </source>
</evidence>
<evidence type="ECO:0000256" key="2">
    <source>
        <dbReference type="ARBA" id="ARBA00003213"/>
    </source>
</evidence>
<feature type="site" description="Interaction with substrate tRNA" evidence="10">
    <location>
        <position position="134"/>
    </location>
</feature>
<dbReference type="GO" id="GO:0006400">
    <property type="term" value="P:tRNA modification"/>
    <property type="evidence" value="ECO:0007669"/>
    <property type="project" value="TreeGrafter"/>
</dbReference>
<evidence type="ECO:0000256" key="9">
    <source>
        <dbReference type="ARBA" id="ARBA00049563"/>
    </source>
</evidence>
<comment type="caution">
    <text evidence="10">Lacks conserved residue(s) required for the propagation of feature annotation.</text>
</comment>
<evidence type="ECO:0000256" key="7">
    <source>
        <dbReference type="ARBA" id="ARBA00022840"/>
    </source>
</evidence>
<feature type="binding site" evidence="10">
    <location>
        <begin position="23"/>
        <end position="28"/>
    </location>
    <ligand>
        <name>substrate</name>
    </ligand>
</feature>
<dbReference type="EC" id="2.5.1.75" evidence="10"/>
<protein>
    <recommendedName>
        <fullName evidence="10">tRNA dimethylallyltransferase</fullName>
        <ecNumber evidence="10">2.5.1.75</ecNumber>
    </recommendedName>
    <alternativeName>
        <fullName evidence="10">Dimethylallyl diphosphate:tRNA dimethylallyltransferase</fullName>
        <shortName evidence="10">DMAPP:tRNA dimethylallyltransferase</shortName>
        <shortName evidence="10">DMATase</shortName>
    </alternativeName>
    <alternativeName>
        <fullName evidence="10">Isopentenyl-diphosphate:tRNA isopentenyltransferase</fullName>
        <shortName evidence="10">IPP transferase</shortName>
        <shortName evidence="10">IPPT</shortName>
        <shortName evidence="10">IPTase</shortName>
    </alternativeName>
</protein>
<dbReference type="InterPro" id="IPR027417">
    <property type="entry name" value="P-loop_NTPase"/>
</dbReference>
<keyword evidence="6 10" id="KW-0547">Nucleotide-binding</keyword>
<comment type="subunit">
    <text evidence="10">Monomer.</text>
</comment>
<feature type="binding site" evidence="10">
    <location>
        <begin position="21"/>
        <end position="28"/>
    </location>
    <ligand>
        <name>ATP</name>
        <dbReference type="ChEBI" id="CHEBI:30616"/>
    </ligand>
</feature>
<comment type="cofactor">
    <cofactor evidence="1 10">
        <name>Mg(2+)</name>
        <dbReference type="ChEBI" id="CHEBI:18420"/>
    </cofactor>
</comment>
<dbReference type="PANTHER" id="PTHR11088:SF60">
    <property type="entry name" value="TRNA DIMETHYLALLYLTRANSFERASE"/>
    <property type="match status" value="1"/>
</dbReference>
<reference evidence="14 15" key="1">
    <citation type="submission" date="2015-12" db="EMBL/GenBank/DDBJ databases">
        <title>Genome sequence of Oceanibaculum pacificum MCCC 1A02656.</title>
        <authorList>
            <person name="Lu L."/>
            <person name="Lai Q."/>
            <person name="Shao Z."/>
            <person name="Qian P."/>
        </authorList>
    </citation>
    <scope>NUCLEOTIDE SEQUENCE [LARGE SCALE GENOMIC DNA]</scope>
    <source>
        <strain evidence="14 15">MCCC 1A02656</strain>
    </source>
</reference>
<dbReference type="GO" id="GO:0005524">
    <property type="term" value="F:ATP binding"/>
    <property type="evidence" value="ECO:0007669"/>
    <property type="project" value="UniProtKB-UniRule"/>
</dbReference>
<comment type="function">
    <text evidence="2 10 12">Catalyzes the transfer of a dimethylallyl group onto the adenine at position 37 in tRNAs that read codons beginning with uridine, leading to the formation of N6-(dimethylallyl)adenosine (i(6)A).</text>
</comment>
<evidence type="ECO:0000256" key="10">
    <source>
        <dbReference type="HAMAP-Rule" id="MF_00185"/>
    </source>
</evidence>
<keyword evidence="5 10" id="KW-0819">tRNA processing</keyword>
<feature type="region of interest" description="Interaction with substrate tRNA" evidence="10">
    <location>
        <begin position="46"/>
        <end position="49"/>
    </location>
</feature>
<evidence type="ECO:0000256" key="13">
    <source>
        <dbReference type="RuleBase" id="RU003785"/>
    </source>
</evidence>
<evidence type="ECO:0000256" key="3">
    <source>
        <dbReference type="ARBA" id="ARBA00005842"/>
    </source>
</evidence>
<dbReference type="RefSeq" id="WP_067554920.1">
    <property type="nucleotide sequence ID" value="NZ_LPXN01000099.1"/>
</dbReference>
<dbReference type="PANTHER" id="PTHR11088">
    <property type="entry name" value="TRNA DIMETHYLALLYLTRANSFERASE"/>
    <property type="match status" value="1"/>
</dbReference>
<dbReference type="Gene3D" id="1.10.20.140">
    <property type="match status" value="1"/>
</dbReference>
<dbReference type="Gene3D" id="3.40.50.300">
    <property type="entry name" value="P-loop containing nucleotide triphosphate hydrolases"/>
    <property type="match status" value="1"/>
</dbReference>
<comment type="catalytic activity">
    <reaction evidence="9 10 11">
        <text>adenosine(37) in tRNA + dimethylallyl diphosphate = N(6)-dimethylallyladenosine(37) in tRNA + diphosphate</text>
        <dbReference type="Rhea" id="RHEA:26482"/>
        <dbReference type="Rhea" id="RHEA-COMP:10162"/>
        <dbReference type="Rhea" id="RHEA-COMP:10375"/>
        <dbReference type="ChEBI" id="CHEBI:33019"/>
        <dbReference type="ChEBI" id="CHEBI:57623"/>
        <dbReference type="ChEBI" id="CHEBI:74411"/>
        <dbReference type="ChEBI" id="CHEBI:74415"/>
        <dbReference type="EC" id="2.5.1.75"/>
    </reaction>
</comment>
<name>A0A154W711_9PROT</name>
<evidence type="ECO:0000313" key="14">
    <source>
        <dbReference type="EMBL" id="KZD09289.1"/>
    </source>
</evidence>
<dbReference type="GO" id="GO:0052381">
    <property type="term" value="F:tRNA dimethylallyltransferase activity"/>
    <property type="evidence" value="ECO:0007669"/>
    <property type="project" value="UniProtKB-UniRule"/>
</dbReference>
<dbReference type="AlphaFoldDB" id="A0A154W711"/>
<keyword evidence="7 10" id="KW-0067">ATP-binding</keyword>
<keyword evidence="8 10" id="KW-0460">Magnesium</keyword>
<dbReference type="STRING" id="580166.AUP43_07395"/>
<dbReference type="SUPFAM" id="SSF52540">
    <property type="entry name" value="P-loop containing nucleoside triphosphate hydrolases"/>
    <property type="match status" value="1"/>
</dbReference>
<organism evidence="14 15">
    <name type="scientific">Oceanibaculum pacificum</name>
    <dbReference type="NCBI Taxonomy" id="580166"/>
    <lineage>
        <taxon>Bacteria</taxon>
        <taxon>Pseudomonadati</taxon>
        <taxon>Pseudomonadota</taxon>
        <taxon>Alphaproteobacteria</taxon>
        <taxon>Rhodospirillales</taxon>
        <taxon>Oceanibaculaceae</taxon>
        <taxon>Oceanibaculum</taxon>
    </lineage>
</organism>
<proteinExistence type="inferred from homology"/>
<evidence type="ECO:0000256" key="1">
    <source>
        <dbReference type="ARBA" id="ARBA00001946"/>
    </source>
</evidence>
<evidence type="ECO:0000256" key="12">
    <source>
        <dbReference type="RuleBase" id="RU003784"/>
    </source>
</evidence>
<evidence type="ECO:0000256" key="6">
    <source>
        <dbReference type="ARBA" id="ARBA00022741"/>
    </source>
</evidence>
<dbReference type="Pfam" id="PF01715">
    <property type="entry name" value="IPPT"/>
    <property type="match status" value="1"/>
</dbReference>
<feature type="site" description="Interaction with substrate tRNA" evidence="10">
    <location>
        <position position="112"/>
    </location>
</feature>
<evidence type="ECO:0000256" key="11">
    <source>
        <dbReference type="RuleBase" id="RU003783"/>
    </source>
</evidence>
<sequence>MTKGTGATVARPARPVIVIAGPTASGKSGLAVAIARAFRGVVINADSMQIYRDLCLLTARPSEAEEAQAPHRLYGVLDGAEACSAGRWRDLALAEIDAAHAAGLLPVLCGGTGLYLATLMRGIAPVPAVPESAREEATALLRRLGNAAFHAALAARDPVMAGRLHPGNTQRLIRAWEVLAATGRSLADWQRAAPVGGAAHLDFQSFTLLPPRDALYAACDGRLRRMVEAGALDEVAALMARGLAPALPVMKALGVRELAAYLAGAVDLDAAIDAAQRETRRYAKRQVTWFRHQMPESEIFETGVGAQYSTSPPDEIFSKIRQSGLTDAI</sequence>
<gene>
    <name evidence="10" type="primary">miaA</name>
    <name evidence="14" type="ORF">AUP43_07395</name>
</gene>
<comment type="similarity">
    <text evidence="3 10 13">Belongs to the IPP transferase family.</text>
</comment>
<dbReference type="Proteomes" id="UP000076400">
    <property type="component" value="Unassembled WGS sequence"/>
</dbReference>
<dbReference type="HAMAP" id="MF_00185">
    <property type="entry name" value="IPP_trans"/>
    <property type="match status" value="1"/>
</dbReference>
<dbReference type="EMBL" id="LPXN01000099">
    <property type="protein sequence ID" value="KZD09289.1"/>
    <property type="molecule type" value="Genomic_DNA"/>
</dbReference>
<dbReference type="InterPro" id="IPR039657">
    <property type="entry name" value="Dimethylallyltransferase"/>
</dbReference>
<evidence type="ECO:0000256" key="4">
    <source>
        <dbReference type="ARBA" id="ARBA00022679"/>
    </source>
</evidence>
<keyword evidence="4 10" id="KW-0808">Transferase</keyword>
<feature type="region of interest" description="Interaction with substrate tRNA" evidence="10">
    <location>
        <begin position="170"/>
        <end position="174"/>
    </location>
</feature>
<dbReference type="InterPro" id="IPR018022">
    <property type="entry name" value="IPT"/>
</dbReference>